<gene>
    <name evidence="3" type="ORF">A7K91_18440</name>
</gene>
<accession>A0A1A5YQR7</accession>
<reference evidence="3 4" key="1">
    <citation type="submission" date="2016-05" db="EMBL/GenBank/DDBJ databases">
        <title>Paenibacillus oryzae. sp. nov., isolated from the rice root.</title>
        <authorList>
            <person name="Zhang J."/>
            <person name="Zhang X."/>
        </authorList>
    </citation>
    <scope>NUCLEOTIDE SEQUENCE [LARGE SCALE GENOMIC DNA]</scope>
    <source>
        <strain evidence="3 4">1DrF-4</strain>
    </source>
</reference>
<feature type="domain" description="GFO/IDH/MocA-like oxidoreductase" evidence="2">
    <location>
        <begin position="164"/>
        <end position="260"/>
    </location>
</feature>
<dbReference type="Pfam" id="PF22725">
    <property type="entry name" value="GFO_IDH_MocA_C3"/>
    <property type="match status" value="1"/>
</dbReference>
<sequence length="335" mass="35627">MIPKRKAVVTLTLKIGIAGTGWFGMMHAEKLARLEGVEIAAFTATSQQKAEAAAAKYKGALGFDSLTDMLDAVKLDAVYICVPPFAHGSMELALAERGIPFLVEKPIGVDLETPSAIVKAVSDKGLITSVGYHFRYMDGTRRAKELLGDRQLAMALGYWMGGMPGVSWWRSMAGSGGQFVEQTTHIVDLLRFVAGEVKEVYAAYGSRVMAGKEENVTVPDVGSVVLKLESGVIATISNTCAIPAGDRSGLHLYTDKGVLELGHGGLTDIAAGVRTEYANANDPYDAENAAFLHAVRTGDTSLIASTYSDAWKTHQVTMAANQSALTGVPVILEKS</sequence>
<evidence type="ECO:0000313" key="3">
    <source>
        <dbReference type="EMBL" id="OBR67918.1"/>
    </source>
</evidence>
<evidence type="ECO:0000313" key="4">
    <source>
        <dbReference type="Proteomes" id="UP000092024"/>
    </source>
</evidence>
<dbReference type="GO" id="GO:0000166">
    <property type="term" value="F:nucleotide binding"/>
    <property type="evidence" value="ECO:0007669"/>
    <property type="project" value="InterPro"/>
</dbReference>
<comment type="caution">
    <text evidence="3">The sequence shown here is derived from an EMBL/GenBank/DDBJ whole genome shotgun (WGS) entry which is preliminary data.</text>
</comment>
<dbReference type="InterPro" id="IPR055170">
    <property type="entry name" value="GFO_IDH_MocA-like_dom"/>
</dbReference>
<dbReference type="SUPFAM" id="SSF55347">
    <property type="entry name" value="Glyceraldehyde-3-phosphate dehydrogenase-like, C-terminal domain"/>
    <property type="match status" value="1"/>
</dbReference>
<dbReference type="Proteomes" id="UP000092024">
    <property type="component" value="Unassembled WGS sequence"/>
</dbReference>
<dbReference type="PANTHER" id="PTHR43249:SF1">
    <property type="entry name" value="D-GLUCOSIDE 3-DEHYDROGENASE"/>
    <property type="match status" value="1"/>
</dbReference>
<dbReference type="SUPFAM" id="SSF51735">
    <property type="entry name" value="NAD(P)-binding Rossmann-fold domains"/>
    <property type="match status" value="1"/>
</dbReference>
<evidence type="ECO:0000259" key="1">
    <source>
        <dbReference type="Pfam" id="PF01408"/>
    </source>
</evidence>
<proteinExistence type="predicted"/>
<dbReference type="InterPro" id="IPR036291">
    <property type="entry name" value="NAD(P)-bd_dom_sf"/>
</dbReference>
<dbReference type="Gene3D" id="3.30.360.10">
    <property type="entry name" value="Dihydrodipicolinate Reductase, domain 2"/>
    <property type="match status" value="1"/>
</dbReference>
<dbReference type="InterPro" id="IPR052515">
    <property type="entry name" value="Gfo/Idh/MocA_Oxidoreductase"/>
</dbReference>
<dbReference type="Gene3D" id="3.40.50.720">
    <property type="entry name" value="NAD(P)-binding Rossmann-like Domain"/>
    <property type="match status" value="1"/>
</dbReference>
<dbReference type="InterPro" id="IPR000683">
    <property type="entry name" value="Gfo/Idh/MocA-like_OxRdtase_N"/>
</dbReference>
<dbReference type="PANTHER" id="PTHR43249">
    <property type="entry name" value="UDP-N-ACETYL-2-AMINO-2-DEOXY-D-GLUCURONATE OXIDASE"/>
    <property type="match status" value="1"/>
</dbReference>
<feature type="domain" description="Gfo/Idh/MocA-like oxidoreductase N-terminal" evidence="1">
    <location>
        <begin position="13"/>
        <end position="132"/>
    </location>
</feature>
<evidence type="ECO:0000259" key="2">
    <source>
        <dbReference type="Pfam" id="PF22725"/>
    </source>
</evidence>
<dbReference type="EMBL" id="LYPA01000030">
    <property type="protein sequence ID" value="OBR67918.1"/>
    <property type="molecule type" value="Genomic_DNA"/>
</dbReference>
<dbReference type="STRING" id="1844972.A7K91_18440"/>
<dbReference type="Pfam" id="PF01408">
    <property type="entry name" value="GFO_IDH_MocA"/>
    <property type="match status" value="1"/>
</dbReference>
<name>A0A1A5YQR7_9BACL</name>
<dbReference type="AlphaFoldDB" id="A0A1A5YQR7"/>
<protein>
    <submittedName>
        <fullName evidence="3">Oxidoreductase</fullName>
    </submittedName>
</protein>
<keyword evidence="4" id="KW-1185">Reference proteome</keyword>
<organism evidence="3 4">
    <name type="scientific">Paenibacillus oryzae</name>
    <dbReference type="NCBI Taxonomy" id="1844972"/>
    <lineage>
        <taxon>Bacteria</taxon>
        <taxon>Bacillati</taxon>
        <taxon>Bacillota</taxon>
        <taxon>Bacilli</taxon>
        <taxon>Bacillales</taxon>
        <taxon>Paenibacillaceae</taxon>
        <taxon>Paenibacillus</taxon>
    </lineage>
</organism>